<feature type="domain" description="Response regulatory" evidence="8">
    <location>
        <begin position="6"/>
        <end position="120"/>
    </location>
</feature>
<dbReference type="SUPFAM" id="SSF46894">
    <property type="entry name" value="C-terminal effector domain of the bipartite response regulators"/>
    <property type="match status" value="1"/>
</dbReference>
<dbReference type="GO" id="GO:0016301">
    <property type="term" value="F:kinase activity"/>
    <property type="evidence" value="ECO:0007669"/>
    <property type="project" value="UniProtKB-KW"/>
</dbReference>
<accession>W4PAT7</accession>
<dbReference type="PANTHER" id="PTHR48111">
    <property type="entry name" value="REGULATOR OF RPOS"/>
    <property type="match status" value="1"/>
</dbReference>
<evidence type="ECO:0000256" key="2">
    <source>
        <dbReference type="ARBA" id="ARBA00023012"/>
    </source>
</evidence>
<evidence type="ECO:0000256" key="3">
    <source>
        <dbReference type="ARBA" id="ARBA00023015"/>
    </source>
</evidence>
<dbReference type="SMART" id="SM00862">
    <property type="entry name" value="Trans_reg_C"/>
    <property type="match status" value="1"/>
</dbReference>
<evidence type="ECO:0000256" key="7">
    <source>
        <dbReference type="PROSITE-ProRule" id="PRU01091"/>
    </source>
</evidence>
<dbReference type="AlphaFoldDB" id="W4PAT7"/>
<dbReference type="GO" id="GO:0000156">
    <property type="term" value="F:phosphorelay response regulator activity"/>
    <property type="evidence" value="ECO:0007669"/>
    <property type="project" value="TreeGrafter"/>
</dbReference>
<keyword evidence="10" id="KW-0808">Transferase</keyword>
<dbReference type="Pfam" id="PF00486">
    <property type="entry name" value="Trans_reg_C"/>
    <property type="match status" value="1"/>
</dbReference>
<comment type="caution">
    <text evidence="10">The sequence shown here is derived from an EMBL/GenBank/DDBJ whole genome shotgun (WGS) entry which is preliminary data.</text>
</comment>
<feature type="domain" description="OmpR/PhoB-type" evidence="9">
    <location>
        <begin position="127"/>
        <end position="223"/>
    </location>
</feature>
<evidence type="ECO:0000256" key="5">
    <source>
        <dbReference type="ARBA" id="ARBA00023163"/>
    </source>
</evidence>
<dbReference type="SMART" id="SM00448">
    <property type="entry name" value="REC"/>
    <property type="match status" value="1"/>
</dbReference>
<dbReference type="Gene3D" id="1.10.10.10">
    <property type="entry name" value="Winged helix-like DNA-binding domain superfamily/Winged helix DNA-binding domain"/>
    <property type="match status" value="1"/>
</dbReference>
<gene>
    <name evidence="10" type="ORF">JCM6292_3409</name>
</gene>
<keyword evidence="5" id="KW-0804">Transcription</keyword>
<dbReference type="PANTHER" id="PTHR48111:SF1">
    <property type="entry name" value="TWO-COMPONENT RESPONSE REGULATOR ORR33"/>
    <property type="match status" value="1"/>
</dbReference>
<name>W4PAT7_9BACE</name>
<dbReference type="PROSITE" id="PS51755">
    <property type="entry name" value="OMPR_PHOB"/>
    <property type="match status" value="1"/>
</dbReference>
<proteinExistence type="predicted"/>
<dbReference type="InterPro" id="IPR036388">
    <property type="entry name" value="WH-like_DNA-bd_sf"/>
</dbReference>
<dbReference type="InterPro" id="IPR039420">
    <property type="entry name" value="WalR-like"/>
</dbReference>
<keyword evidence="3" id="KW-0805">Transcription regulation</keyword>
<dbReference type="Gene3D" id="3.40.50.2300">
    <property type="match status" value="1"/>
</dbReference>
<feature type="modified residue" description="4-aspartylphosphate" evidence="6">
    <location>
        <position position="55"/>
    </location>
</feature>
<dbReference type="GO" id="GO:0000976">
    <property type="term" value="F:transcription cis-regulatory region binding"/>
    <property type="evidence" value="ECO:0007669"/>
    <property type="project" value="TreeGrafter"/>
</dbReference>
<dbReference type="Pfam" id="PF00072">
    <property type="entry name" value="Response_reg"/>
    <property type="match status" value="1"/>
</dbReference>
<dbReference type="InterPro" id="IPR016032">
    <property type="entry name" value="Sig_transdc_resp-reg_C-effctor"/>
</dbReference>
<dbReference type="CDD" id="cd00156">
    <property type="entry name" value="REC"/>
    <property type="match status" value="1"/>
</dbReference>
<evidence type="ECO:0000259" key="8">
    <source>
        <dbReference type="PROSITE" id="PS50110"/>
    </source>
</evidence>
<keyword evidence="4 7" id="KW-0238">DNA-binding</keyword>
<dbReference type="Proteomes" id="UP000018861">
    <property type="component" value="Unassembled WGS sequence"/>
</dbReference>
<dbReference type="GO" id="GO:0032993">
    <property type="term" value="C:protein-DNA complex"/>
    <property type="evidence" value="ECO:0007669"/>
    <property type="project" value="TreeGrafter"/>
</dbReference>
<dbReference type="GO" id="GO:0005829">
    <property type="term" value="C:cytosol"/>
    <property type="evidence" value="ECO:0007669"/>
    <property type="project" value="TreeGrafter"/>
</dbReference>
<evidence type="ECO:0000313" key="10">
    <source>
        <dbReference type="EMBL" id="GAE16901.1"/>
    </source>
</evidence>
<keyword evidence="10" id="KW-0418">Kinase</keyword>
<sequence>MMSKAKVLFIDDDVMLGNIVTMALTEEGYAVHQQNSLTGIKAVVNEFRPAIIVMDVEIGVEDGIDVMPELYAVSPEIPIIVISSHTESNELIRALRNGAIAYLKKPFEIEELTAYIERHANTTHNFIPKIKIASLELDTQNHILYQGAQKLKRLSKLEFALLLLLDEHQGEIVSHEEISSLWKGALPDQHSLYNLVRKVRKILSVDDRIEIVTVGKDGYALKIGDAATLFSD</sequence>
<evidence type="ECO:0000313" key="11">
    <source>
        <dbReference type="Proteomes" id="UP000018861"/>
    </source>
</evidence>
<keyword evidence="1 6" id="KW-0597">Phosphoprotein</keyword>
<dbReference type="GO" id="GO:0006355">
    <property type="term" value="P:regulation of DNA-templated transcription"/>
    <property type="evidence" value="ECO:0007669"/>
    <property type="project" value="InterPro"/>
</dbReference>
<keyword evidence="2" id="KW-0902">Two-component regulatory system</keyword>
<reference evidence="10 11" key="1">
    <citation type="journal article" date="2014" name="Genome Announc.">
        <title>Draft Genome Sequences of Three Strains of Bacteroides pyogenes Isolated from a Cat and Swine.</title>
        <authorList>
            <person name="Sakamoto M."/>
            <person name="Oshima K."/>
            <person name="Suda W."/>
            <person name="Kitamura K."/>
            <person name="Iida T."/>
            <person name="Hattori M."/>
            <person name="Ohkuma M."/>
        </authorList>
    </citation>
    <scope>NUCLEOTIDE SEQUENCE [LARGE SCALE GENOMIC DNA]</scope>
    <source>
        <strain evidence="10 11">JCM 6292</strain>
    </source>
</reference>
<organism evidence="10 11">
    <name type="scientific">Bacteroides pyogenes JCM 6292</name>
    <dbReference type="NCBI Taxonomy" id="1235809"/>
    <lineage>
        <taxon>Bacteria</taxon>
        <taxon>Pseudomonadati</taxon>
        <taxon>Bacteroidota</taxon>
        <taxon>Bacteroidia</taxon>
        <taxon>Bacteroidales</taxon>
        <taxon>Bacteroidaceae</taxon>
        <taxon>Bacteroides</taxon>
    </lineage>
</organism>
<feature type="DNA-binding region" description="OmpR/PhoB-type" evidence="7">
    <location>
        <begin position="127"/>
        <end position="223"/>
    </location>
</feature>
<dbReference type="PROSITE" id="PS50110">
    <property type="entry name" value="RESPONSE_REGULATORY"/>
    <property type="match status" value="1"/>
</dbReference>
<evidence type="ECO:0000259" key="9">
    <source>
        <dbReference type="PROSITE" id="PS51755"/>
    </source>
</evidence>
<evidence type="ECO:0000256" key="4">
    <source>
        <dbReference type="ARBA" id="ARBA00023125"/>
    </source>
</evidence>
<dbReference type="SUPFAM" id="SSF52172">
    <property type="entry name" value="CheY-like"/>
    <property type="match status" value="1"/>
</dbReference>
<evidence type="ECO:0000256" key="1">
    <source>
        <dbReference type="ARBA" id="ARBA00022553"/>
    </source>
</evidence>
<dbReference type="InterPro" id="IPR001789">
    <property type="entry name" value="Sig_transdc_resp-reg_receiver"/>
</dbReference>
<dbReference type="InterPro" id="IPR001867">
    <property type="entry name" value="OmpR/PhoB-type_DNA-bd"/>
</dbReference>
<dbReference type="InterPro" id="IPR011006">
    <property type="entry name" value="CheY-like_superfamily"/>
</dbReference>
<protein>
    <submittedName>
        <fullName evidence="10">Two-component system sensor histidine kinase/response regulator, hybrid</fullName>
    </submittedName>
</protein>
<dbReference type="EMBL" id="BAIQ01000047">
    <property type="protein sequence ID" value="GAE16901.1"/>
    <property type="molecule type" value="Genomic_DNA"/>
</dbReference>
<evidence type="ECO:0000256" key="6">
    <source>
        <dbReference type="PROSITE-ProRule" id="PRU00169"/>
    </source>
</evidence>